<name>A0AAJ2H6N0_9HYPH</name>
<evidence type="ECO:0000313" key="2">
    <source>
        <dbReference type="Proteomes" id="UP001268610"/>
    </source>
</evidence>
<dbReference type="EMBL" id="JAVLSF010001149">
    <property type="protein sequence ID" value="MDR9778736.1"/>
    <property type="molecule type" value="Genomic_DNA"/>
</dbReference>
<dbReference type="AlphaFoldDB" id="A0AAJ2H6N0"/>
<reference evidence="1" key="1">
    <citation type="submission" date="2023-04" db="EMBL/GenBank/DDBJ databases">
        <title>Genomic characterization of faba bean (Vicia faba) microsymbionts in Mexican soils.</title>
        <authorList>
            <person name="Rivera Orduna F.N."/>
            <person name="Guevara-Luna J."/>
            <person name="Yan J."/>
            <person name="Arroyo-Herrera I."/>
            <person name="Li Y."/>
            <person name="Vasquez-Murrieta M.S."/>
            <person name="Wang E.T."/>
        </authorList>
    </citation>
    <scope>NUCLEOTIDE SEQUENCE</scope>
    <source>
        <strain evidence="1">CH26</strain>
    </source>
</reference>
<feature type="non-terminal residue" evidence="1">
    <location>
        <position position="1"/>
    </location>
</feature>
<accession>A0AAJ2H6N0</accession>
<organism evidence="1 2">
    <name type="scientific">Rhizobium hidalgonense</name>
    <dbReference type="NCBI Taxonomy" id="1538159"/>
    <lineage>
        <taxon>Bacteria</taxon>
        <taxon>Pseudomonadati</taxon>
        <taxon>Pseudomonadota</taxon>
        <taxon>Alphaproteobacteria</taxon>
        <taxon>Hyphomicrobiales</taxon>
        <taxon>Rhizobiaceae</taxon>
        <taxon>Rhizobium/Agrobacterium group</taxon>
        <taxon>Rhizobium</taxon>
    </lineage>
</organism>
<dbReference type="RefSeq" id="WP_310866730.1">
    <property type="nucleotide sequence ID" value="NZ_JAVLSF010001149.1"/>
</dbReference>
<sequence>ITAILPVIDAPKKFKERFVNFKAFVESQRAALQQIESIQQPFTQLEEILATLSEDSVDELPEVLKAPLKALHATFNDQIAANLDTDTDIVGLGSEVLDQFAEQVQSVVKNHYVFMATQ</sequence>
<dbReference type="Proteomes" id="UP001268610">
    <property type="component" value="Unassembled WGS sequence"/>
</dbReference>
<protein>
    <submittedName>
        <fullName evidence="1">Uncharacterized protein</fullName>
    </submittedName>
</protein>
<feature type="non-terminal residue" evidence="1">
    <location>
        <position position="118"/>
    </location>
</feature>
<comment type="caution">
    <text evidence="1">The sequence shown here is derived from an EMBL/GenBank/DDBJ whole genome shotgun (WGS) entry which is preliminary data.</text>
</comment>
<evidence type="ECO:0000313" key="1">
    <source>
        <dbReference type="EMBL" id="MDR9778736.1"/>
    </source>
</evidence>
<proteinExistence type="predicted"/>
<gene>
    <name evidence="1" type="ORF">RJJ65_40025</name>
</gene>